<dbReference type="EMBL" id="CANHGI010000002">
    <property type="protein sequence ID" value="CAI5443695.1"/>
    <property type="molecule type" value="Genomic_DNA"/>
</dbReference>
<proteinExistence type="predicted"/>
<evidence type="ECO:0000313" key="2">
    <source>
        <dbReference type="EMBL" id="CAI5443695.1"/>
    </source>
</evidence>
<feature type="signal peptide" evidence="1">
    <location>
        <begin position="1"/>
        <end position="19"/>
    </location>
</feature>
<feature type="chain" id="PRO_5040176199" description="DUF4440 domain-containing protein" evidence="1">
    <location>
        <begin position="20"/>
        <end position="98"/>
    </location>
</feature>
<comment type="caution">
    <text evidence="2">The sequence shown here is derived from an EMBL/GenBank/DDBJ whole genome shotgun (WGS) entry which is preliminary data.</text>
</comment>
<keyword evidence="1" id="KW-0732">Signal</keyword>
<evidence type="ECO:0000256" key="1">
    <source>
        <dbReference type="SAM" id="SignalP"/>
    </source>
</evidence>
<name>A0A9P1N0S9_9PELO</name>
<sequence>MNMKIFLLIFFLTIPSASSQRKSALETATEFENRLRDLSTGEDALHMLAMYFTPDFIFTNNHGRNYTSFQYTSGPRALMLQLIHSSPGIIICSLGADL</sequence>
<reference evidence="2" key="1">
    <citation type="submission" date="2022-11" db="EMBL/GenBank/DDBJ databases">
        <authorList>
            <person name="Kikuchi T."/>
        </authorList>
    </citation>
    <scope>NUCLEOTIDE SEQUENCE</scope>
    <source>
        <strain evidence="2">PS1010</strain>
    </source>
</reference>
<dbReference type="AlphaFoldDB" id="A0A9P1N0S9"/>
<protein>
    <recommendedName>
        <fullName evidence="4">DUF4440 domain-containing protein</fullName>
    </recommendedName>
</protein>
<dbReference type="Proteomes" id="UP001152747">
    <property type="component" value="Unassembled WGS sequence"/>
</dbReference>
<organism evidence="2 3">
    <name type="scientific">Caenorhabditis angaria</name>
    <dbReference type="NCBI Taxonomy" id="860376"/>
    <lineage>
        <taxon>Eukaryota</taxon>
        <taxon>Metazoa</taxon>
        <taxon>Ecdysozoa</taxon>
        <taxon>Nematoda</taxon>
        <taxon>Chromadorea</taxon>
        <taxon>Rhabditida</taxon>
        <taxon>Rhabditina</taxon>
        <taxon>Rhabditomorpha</taxon>
        <taxon>Rhabditoidea</taxon>
        <taxon>Rhabditidae</taxon>
        <taxon>Peloderinae</taxon>
        <taxon>Caenorhabditis</taxon>
    </lineage>
</organism>
<evidence type="ECO:0000313" key="3">
    <source>
        <dbReference type="Proteomes" id="UP001152747"/>
    </source>
</evidence>
<gene>
    <name evidence="2" type="ORF">CAMP_LOCUS6332</name>
</gene>
<keyword evidence="3" id="KW-1185">Reference proteome</keyword>
<accession>A0A9P1N0S9</accession>
<evidence type="ECO:0008006" key="4">
    <source>
        <dbReference type="Google" id="ProtNLM"/>
    </source>
</evidence>